<proteinExistence type="predicted"/>
<gene>
    <name evidence="5" type="ORF">OS242_10790</name>
</gene>
<evidence type="ECO:0000313" key="6">
    <source>
        <dbReference type="Proteomes" id="UP001208017"/>
    </source>
</evidence>
<dbReference type="InterPro" id="IPR013783">
    <property type="entry name" value="Ig-like_fold"/>
</dbReference>
<dbReference type="PRINTS" id="PR00633">
    <property type="entry name" value="RCCNDNSATION"/>
</dbReference>
<keyword evidence="3" id="KW-0732">Signal</keyword>
<comment type="caution">
    <text evidence="5">The sequence shown here is derived from an EMBL/GenBank/DDBJ whole genome shotgun (WGS) entry which is preliminary data.</text>
</comment>
<accession>A0ABT3X0M3</accession>
<dbReference type="EMBL" id="JAPMLT010000004">
    <property type="protein sequence ID" value="MCX7570448.1"/>
    <property type="molecule type" value="Genomic_DNA"/>
</dbReference>
<dbReference type="InterPro" id="IPR058923">
    <property type="entry name" value="RCC1-like_dom"/>
</dbReference>
<dbReference type="Pfam" id="PF00415">
    <property type="entry name" value="RCC1"/>
    <property type="match status" value="5"/>
</dbReference>
<dbReference type="PROSITE" id="PS50012">
    <property type="entry name" value="RCC1_3"/>
    <property type="match status" value="11"/>
</dbReference>
<feature type="domain" description="RCC1-like" evidence="4">
    <location>
        <begin position="49"/>
        <end position="376"/>
    </location>
</feature>
<feature type="signal peptide" evidence="3">
    <location>
        <begin position="1"/>
        <end position="28"/>
    </location>
</feature>
<reference evidence="5 6" key="1">
    <citation type="submission" date="2022-11" db="EMBL/GenBank/DDBJ databases">
        <title>Study of microbial diversity in lake waters.</title>
        <authorList>
            <person name="Zhang J."/>
        </authorList>
    </citation>
    <scope>NUCLEOTIDE SEQUENCE [LARGE SCALE GENOMIC DNA]</scope>
    <source>
        <strain evidence="5 6">DT12</strain>
    </source>
</reference>
<dbReference type="InterPro" id="IPR009091">
    <property type="entry name" value="RCC1/BLIP-II"/>
</dbReference>
<evidence type="ECO:0000256" key="1">
    <source>
        <dbReference type="ARBA" id="ARBA00022658"/>
    </source>
</evidence>
<sequence>MKTSKKVITGLLATALVMGGVLAPNAEAAGEKHIYAGGGATFVTIDNKAWGSGGSLSTGFYDYYSANQYAKTPQELNLQNDVKKIASGGGGGFSYVLKTDGTVWSIGYNVSSQTGNGAVLSRGYTDKWAAIPSLTNVVDVAAGKDHGLALKADGTVWAWGDNHSRELGDIESYSPRLLPFQVPITDAASIAAGDDFSLVLKKDGTVWAFGSNDFGQQGTTDVEVYPGSYMYPHQVQGLTNVKSIHTGHRHALAVLQDGTVWGWGNNDYGQLGDTSYIAPEPVQLPLTDVATAATGESFTLLLKTDGSVWALGSNGSYGLGQGVDLDVLPGSTVPLQIKSLSGITEVAASGSVGMALAADGSVYVWGEGTMGEVGLGLCSPTTDPWSYITATAPTKWNPLPELTVTAQTVSTTQINLTYDLHEYENILSHPAVHYKVRRDSEVIYEGPNTSYADTGLEGSIYYYSVDVYDAEGNLLARKDLRAKTSSRKMLSNGDYHSLMLLEDGTLKSYGLNSNGQLGDGTRTNLLTPKTVLTGVTKAAAGYRSSLALKEDGTLWAWGANSYGELGYGNTTEQLKPVQVKNLTNVTNFDSESYHGAAVTADGSVWTWGLNTNGQLGTGDKTNRLAPVKSPLISGVKDVKTGYGHTVFLKNDGTVWTVGRNEYGQLGNGTTNESVTPVQVPYIHDAVAIVTGPLHSAAMLSDGSVWTWGYNASGQLGISPDYFGTYSSLPVETHIGGAKSIDSGRGHILGLQSNGMIVSWGYNFKGQLGDGTRKDDYFGITINSPKNVIGIAAGGEHSGAITADGKYYAFGSNSYGEAGDGTRTYSTTAVQVGSPYALSLYVTSPSSTTMSISTSATGVAKRMIFRNDLKICEGICSGHIDSGLTAFTPYTYRVDAFDANNQLVASKQVVEATKADTTTNGTDAFEKEYFEEDYYPIYPDQMQTKKNR</sequence>
<evidence type="ECO:0000313" key="5">
    <source>
        <dbReference type="EMBL" id="MCX7570448.1"/>
    </source>
</evidence>
<keyword evidence="6" id="KW-1185">Reference proteome</keyword>
<dbReference type="Gene3D" id="2.60.40.10">
    <property type="entry name" value="Immunoglobulins"/>
    <property type="match status" value="1"/>
</dbReference>
<dbReference type="PANTHER" id="PTHR45982:SF1">
    <property type="entry name" value="REGULATOR OF CHROMOSOME CONDENSATION"/>
    <property type="match status" value="1"/>
</dbReference>
<dbReference type="Gene3D" id="2.130.10.30">
    <property type="entry name" value="Regulator of chromosome condensation 1/beta-lactamase-inhibitor protein II"/>
    <property type="match status" value="3"/>
</dbReference>
<dbReference type="InterPro" id="IPR000408">
    <property type="entry name" value="Reg_chr_condens"/>
</dbReference>
<dbReference type="Pfam" id="PF13540">
    <property type="entry name" value="RCC1_2"/>
    <property type="match status" value="1"/>
</dbReference>
<dbReference type="RefSeq" id="WP_267151693.1">
    <property type="nucleotide sequence ID" value="NZ_JAPMLT010000004.1"/>
</dbReference>
<feature type="chain" id="PRO_5047176269" description="RCC1-like domain-containing protein" evidence="3">
    <location>
        <begin position="29"/>
        <end position="947"/>
    </location>
</feature>
<keyword evidence="1" id="KW-0344">Guanine-nucleotide releasing factor</keyword>
<dbReference type="InterPro" id="IPR051553">
    <property type="entry name" value="Ran_GTPase-activating"/>
</dbReference>
<keyword evidence="2" id="KW-0677">Repeat</keyword>
<dbReference type="PROSITE" id="PS00626">
    <property type="entry name" value="RCC1_2"/>
    <property type="match status" value="1"/>
</dbReference>
<evidence type="ECO:0000256" key="3">
    <source>
        <dbReference type="SAM" id="SignalP"/>
    </source>
</evidence>
<dbReference type="Proteomes" id="UP001208017">
    <property type="component" value="Unassembled WGS sequence"/>
</dbReference>
<evidence type="ECO:0000259" key="4">
    <source>
        <dbReference type="Pfam" id="PF25390"/>
    </source>
</evidence>
<dbReference type="PANTHER" id="PTHR45982">
    <property type="entry name" value="REGULATOR OF CHROMOSOME CONDENSATION"/>
    <property type="match status" value="1"/>
</dbReference>
<dbReference type="SUPFAM" id="SSF50985">
    <property type="entry name" value="RCC1/BLIP-II"/>
    <property type="match status" value="3"/>
</dbReference>
<evidence type="ECO:0000256" key="2">
    <source>
        <dbReference type="ARBA" id="ARBA00022737"/>
    </source>
</evidence>
<organism evidence="5 6">
    <name type="scientific">Tumebacillus lacus</name>
    <dbReference type="NCBI Taxonomy" id="2995335"/>
    <lineage>
        <taxon>Bacteria</taxon>
        <taxon>Bacillati</taxon>
        <taxon>Bacillota</taxon>
        <taxon>Bacilli</taxon>
        <taxon>Bacillales</taxon>
        <taxon>Alicyclobacillaceae</taxon>
        <taxon>Tumebacillus</taxon>
    </lineage>
</organism>
<protein>
    <recommendedName>
        <fullName evidence="4">RCC1-like domain-containing protein</fullName>
    </recommendedName>
</protein>
<name>A0ABT3X0M3_9BACL</name>
<dbReference type="Pfam" id="PF25390">
    <property type="entry name" value="WD40_RLD"/>
    <property type="match status" value="1"/>
</dbReference>